<keyword evidence="1" id="KW-0067">ATP-binding</keyword>
<gene>
    <name evidence="1" type="primary">pxpA</name>
    <name evidence="2" type="ORF">D7024_02045</name>
</gene>
<dbReference type="CDD" id="cd10787">
    <property type="entry name" value="LamB_YcsF_like"/>
    <property type="match status" value="1"/>
</dbReference>
<name>A0A494WWX3_9FIRM</name>
<keyword evidence="1" id="KW-0378">Hydrolase</keyword>
<protein>
    <recommendedName>
        <fullName evidence="1">5-oxoprolinase subunit A</fullName>
        <shortName evidence="1">5-OPase subunit A</shortName>
        <ecNumber evidence="1">3.5.2.9</ecNumber>
    </recommendedName>
    <alternativeName>
        <fullName evidence="1">5-oxoprolinase (ATP-hydrolyzing) subunit A</fullName>
    </alternativeName>
</protein>
<dbReference type="Pfam" id="PF03746">
    <property type="entry name" value="LamB_YcsF"/>
    <property type="match status" value="1"/>
</dbReference>
<evidence type="ECO:0000256" key="1">
    <source>
        <dbReference type="HAMAP-Rule" id="MF_00691"/>
    </source>
</evidence>
<keyword evidence="1" id="KW-0547">Nucleotide-binding</keyword>
<dbReference type="NCBIfam" id="NF003814">
    <property type="entry name" value="PRK05406.1-3"/>
    <property type="match status" value="1"/>
</dbReference>
<reference evidence="2 3" key="1">
    <citation type="submission" date="2018-10" db="EMBL/GenBank/DDBJ databases">
        <authorList>
            <person name="Grouzdev D.S."/>
            <person name="Krutkina M.S."/>
            <person name="Tourova T.P."/>
            <person name="Nazina T.N."/>
        </authorList>
    </citation>
    <scope>NUCLEOTIDE SEQUENCE [LARGE SCALE GENOMIC DNA]</scope>
    <source>
        <strain evidence="2 3">435</strain>
    </source>
</reference>
<comment type="similarity">
    <text evidence="1">Belongs to the LamB/PxpA family.</text>
</comment>
<dbReference type="EMBL" id="RBWE01000001">
    <property type="protein sequence ID" value="RKO68038.1"/>
    <property type="molecule type" value="Genomic_DNA"/>
</dbReference>
<dbReference type="GO" id="GO:0005524">
    <property type="term" value="F:ATP binding"/>
    <property type="evidence" value="ECO:0007669"/>
    <property type="project" value="UniProtKB-UniRule"/>
</dbReference>
<dbReference type="EC" id="3.5.2.9" evidence="1"/>
<keyword evidence="3" id="KW-1185">Reference proteome</keyword>
<comment type="function">
    <text evidence="1">Catalyzes the cleavage of 5-oxoproline to form L-glutamate coupled to the hydrolysis of ATP to ADP and inorganic phosphate.</text>
</comment>
<accession>A0A494WWX3</accession>
<dbReference type="HAMAP" id="MF_00691">
    <property type="entry name" value="PxpA"/>
    <property type="match status" value="1"/>
</dbReference>
<dbReference type="PANTHER" id="PTHR30292">
    <property type="entry name" value="UNCHARACTERIZED PROTEIN YBGL-RELATED"/>
    <property type="match status" value="1"/>
</dbReference>
<comment type="catalytic activity">
    <reaction evidence="1">
        <text>5-oxo-L-proline + ATP + 2 H2O = L-glutamate + ADP + phosphate + H(+)</text>
        <dbReference type="Rhea" id="RHEA:10348"/>
        <dbReference type="ChEBI" id="CHEBI:15377"/>
        <dbReference type="ChEBI" id="CHEBI:15378"/>
        <dbReference type="ChEBI" id="CHEBI:29985"/>
        <dbReference type="ChEBI" id="CHEBI:30616"/>
        <dbReference type="ChEBI" id="CHEBI:43474"/>
        <dbReference type="ChEBI" id="CHEBI:58402"/>
        <dbReference type="ChEBI" id="CHEBI:456216"/>
        <dbReference type="EC" id="3.5.2.9"/>
    </reaction>
</comment>
<dbReference type="AlphaFoldDB" id="A0A494WWX3"/>
<dbReference type="InterPro" id="IPR005501">
    <property type="entry name" value="LamB/YcsF/PxpA-like"/>
</dbReference>
<dbReference type="NCBIfam" id="NF003816">
    <property type="entry name" value="PRK05406.1-5"/>
    <property type="match status" value="1"/>
</dbReference>
<dbReference type="Gene3D" id="3.20.20.370">
    <property type="entry name" value="Glycoside hydrolase/deacetylase"/>
    <property type="match status" value="1"/>
</dbReference>
<dbReference type="SUPFAM" id="SSF88713">
    <property type="entry name" value="Glycoside hydrolase/deacetylase"/>
    <property type="match status" value="1"/>
</dbReference>
<dbReference type="RefSeq" id="WP_121452421.1">
    <property type="nucleotide sequence ID" value="NZ_RBWE01000001.1"/>
</dbReference>
<sequence>MYNAKIVDLNADVGESFGAYKIGMDEEVIKYISSANIACGLHAGDPVVMEKTINLAAEYGVGVGAHPGYPDLQGFGRRNMALSPAEVKAYVMYQIGAIMSFARAAGVRVVHVKPHGALYNIAAKDPSIALAIVEAIKAVDEELILLALAGSEMVKAARAAGLKVAQEVFADRAYNADGTLVARSKPGAVIHDPGTAIPRAVRMVTEGKVTAINGEEVSIEADSICVHGDNPQAIEFVRKLRKALEAAGVSIKPLVDVIQKF</sequence>
<dbReference type="Proteomes" id="UP000271256">
    <property type="component" value="Unassembled WGS sequence"/>
</dbReference>
<evidence type="ECO:0000313" key="2">
    <source>
        <dbReference type="EMBL" id="RKO68038.1"/>
    </source>
</evidence>
<organism evidence="2 3">
    <name type="scientific">Desulfofundulus salinus</name>
    <dbReference type="NCBI Taxonomy" id="2419843"/>
    <lineage>
        <taxon>Bacteria</taxon>
        <taxon>Bacillati</taxon>
        <taxon>Bacillota</taxon>
        <taxon>Clostridia</taxon>
        <taxon>Eubacteriales</taxon>
        <taxon>Peptococcaceae</taxon>
        <taxon>Desulfofundulus</taxon>
    </lineage>
</organism>
<comment type="caution">
    <text evidence="2">The sequence shown here is derived from an EMBL/GenBank/DDBJ whole genome shotgun (WGS) entry which is preliminary data.</text>
</comment>
<dbReference type="InterPro" id="IPR011330">
    <property type="entry name" value="Glyco_hydro/deAcase_b/a-brl"/>
</dbReference>
<dbReference type="GO" id="GO:0005975">
    <property type="term" value="P:carbohydrate metabolic process"/>
    <property type="evidence" value="ECO:0007669"/>
    <property type="project" value="InterPro"/>
</dbReference>
<proteinExistence type="inferred from homology"/>
<evidence type="ECO:0000313" key="3">
    <source>
        <dbReference type="Proteomes" id="UP000271256"/>
    </source>
</evidence>
<dbReference type="OrthoDB" id="9773478at2"/>
<comment type="subunit">
    <text evidence="1">Forms a complex composed of PxpA, PxpB and PxpC.</text>
</comment>
<dbReference type="PANTHER" id="PTHR30292:SF0">
    <property type="entry name" value="5-OXOPROLINASE SUBUNIT A"/>
    <property type="match status" value="1"/>
</dbReference>
<dbReference type="GO" id="GO:0017168">
    <property type="term" value="F:5-oxoprolinase (ATP-hydrolyzing) activity"/>
    <property type="evidence" value="ECO:0007669"/>
    <property type="project" value="UniProtKB-UniRule"/>
</dbReference>